<proteinExistence type="predicted"/>
<evidence type="ECO:0000313" key="2">
    <source>
        <dbReference type="Proteomes" id="UP000006230"/>
    </source>
</evidence>
<keyword evidence="1" id="KW-0808">Transferase</keyword>
<dbReference type="STRING" id="314265.R2601_22182"/>
<dbReference type="eggNOG" id="COG0304">
    <property type="taxonomic scope" value="Bacteria"/>
</dbReference>
<dbReference type="EMBL" id="AATQ01000037">
    <property type="protein sequence ID" value="EAU44798.1"/>
    <property type="molecule type" value="Genomic_DNA"/>
</dbReference>
<protein>
    <submittedName>
        <fullName evidence="1">3-oxoacyl-(Acyl carrier protein) synthase</fullName>
        <ecNumber evidence="1">2.3.1.41</ecNumber>
    </submittedName>
</protein>
<dbReference type="HOGENOM" id="CLU_063022_0_0_5"/>
<dbReference type="OrthoDB" id="3078238at2"/>
<dbReference type="Proteomes" id="UP000006230">
    <property type="component" value="Unassembled WGS sequence"/>
</dbReference>
<dbReference type="SUPFAM" id="SSF53901">
    <property type="entry name" value="Thiolase-like"/>
    <property type="match status" value="1"/>
</dbReference>
<keyword evidence="1" id="KW-0012">Acyltransferase</keyword>
<organism evidence="1 2">
    <name type="scientific">Salipiger bermudensis (strain DSM 26914 / JCM 13377 / KCTC 12554 / HTCC2601)</name>
    <name type="common">Pelagibaca bermudensis</name>
    <dbReference type="NCBI Taxonomy" id="314265"/>
    <lineage>
        <taxon>Bacteria</taxon>
        <taxon>Pseudomonadati</taxon>
        <taxon>Pseudomonadota</taxon>
        <taxon>Alphaproteobacteria</taxon>
        <taxon>Rhodobacterales</taxon>
        <taxon>Roseobacteraceae</taxon>
        <taxon>Salipiger</taxon>
    </lineage>
</organism>
<dbReference type="NCBIfam" id="NF004798">
    <property type="entry name" value="PRK06147.1"/>
    <property type="match status" value="1"/>
</dbReference>
<dbReference type="RefSeq" id="WP_007799529.1">
    <property type="nucleotide sequence ID" value="NZ_DS022276.1"/>
</dbReference>
<sequence length="343" mass="36101">MSGALQILTSGMVTAVGLDAPSSCAALRARLDGFQETRFPRGGGEWLVGAPVPMPRNWMGTKRLAHMCAAAICEVFERVPEAADTTDLILCLAEDSRQGRLVNDGAAFVRMIAEIVRLSDRQRVRLVPHGRPSGFVALQTARRMLSDGSDYVMILGVDSYLSAPAVGQYRSQSRLLTPTTPDGFIPGEAAAAVLCSARHPGGLAITGLGLSREPAPIYNGKDSDGFDLPLRGDGMVRAYTDAFAEAGLAHSDIVLKIGDLPGESFWFRQTALAMMRTQRARSAVQPIWAVGASLGNIGAAVVPLMLGWALAAAEKRYGPQGPVLIEASGDDGACGALVARAAA</sequence>
<dbReference type="Gene3D" id="3.40.47.10">
    <property type="match status" value="1"/>
</dbReference>
<reference evidence="1 2" key="1">
    <citation type="journal article" date="2010" name="J. Bacteriol.">
        <title>Genome sequences of Pelagibaca bermudensis HTCC2601T and Maritimibacter alkaliphilus HTCC2654T, the type strains of two marine Roseobacter genera.</title>
        <authorList>
            <person name="Thrash J.C."/>
            <person name="Cho J.C."/>
            <person name="Ferriera S."/>
            <person name="Johnson J."/>
            <person name="Vergin K.L."/>
            <person name="Giovannoni S.J."/>
        </authorList>
    </citation>
    <scope>NUCLEOTIDE SEQUENCE [LARGE SCALE GENOMIC DNA]</scope>
    <source>
        <strain evidence="2">DSM 26914 / JCM 13377 / KCTC 12554 / HTCC2601</strain>
    </source>
</reference>
<gene>
    <name evidence="1" type="ORF">R2601_22182</name>
</gene>
<dbReference type="AlphaFoldDB" id="Q0FKV7"/>
<name>Q0FKV7_SALBH</name>
<dbReference type="EC" id="2.3.1.41" evidence="1"/>
<dbReference type="InterPro" id="IPR016039">
    <property type="entry name" value="Thiolase-like"/>
</dbReference>
<dbReference type="GO" id="GO:0004315">
    <property type="term" value="F:3-oxoacyl-[acyl-carrier-protein] synthase activity"/>
    <property type="evidence" value="ECO:0007669"/>
    <property type="project" value="UniProtKB-EC"/>
</dbReference>
<comment type="caution">
    <text evidence="1">The sequence shown here is derived from an EMBL/GenBank/DDBJ whole genome shotgun (WGS) entry which is preliminary data.</text>
</comment>
<keyword evidence="2" id="KW-1185">Reference proteome</keyword>
<accession>Q0FKV7</accession>
<evidence type="ECO:0000313" key="1">
    <source>
        <dbReference type="EMBL" id="EAU44798.1"/>
    </source>
</evidence>